<dbReference type="InterPro" id="IPR028082">
    <property type="entry name" value="Peripla_BP_I"/>
</dbReference>
<name>A0A8A7KBL9_9FIRM</name>
<evidence type="ECO:0000313" key="7">
    <source>
        <dbReference type="Proteomes" id="UP000665020"/>
    </source>
</evidence>
<evidence type="ECO:0000256" key="2">
    <source>
        <dbReference type="ARBA" id="ARBA00007639"/>
    </source>
</evidence>
<evidence type="ECO:0000256" key="1">
    <source>
        <dbReference type="ARBA" id="ARBA00004196"/>
    </source>
</evidence>
<dbReference type="GO" id="GO:0030246">
    <property type="term" value="F:carbohydrate binding"/>
    <property type="evidence" value="ECO:0007669"/>
    <property type="project" value="UniProtKB-ARBA"/>
</dbReference>
<proteinExistence type="inferred from homology"/>
<feature type="domain" description="Periplasmic binding protein" evidence="5">
    <location>
        <begin position="29"/>
        <end position="285"/>
    </location>
</feature>
<dbReference type="PROSITE" id="PS51257">
    <property type="entry name" value="PROKAR_LIPOPROTEIN"/>
    <property type="match status" value="1"/>
</dbReference>
<evidence type="ECO:0000313" key="6">
    <source>
        <dbReference type="EMBL" id="QTL96739.1"/>
    </source>
</evidence>
<comment type="subcellular location">
    <subcellularLocation>
        <location evidence="1">Cell envelope</location>
    </subcellularLocation>
</comment>
<accession>A0A8A7KBL9</accession>
<keyword evidence="7" id="KW-1185">Reference proteome</keyword>
<dbReference type="RefSeq" id="WP_125987489.1">
    <property type="nucleotide sequence ID" value="NZ_CP046640.1"/>
</dbReference>
<dbReference type="EMBL" id="CP046640">
    <property type="protein sequence ID" value="QTL96739.1"/>
    <property type="molecule type" value="Genomic_DNA"/>
</dbReference>
<dbReference type="InterPro" id="IPR025997">
    <property type="entry name" value="SBP_2_dom"/>
</dbReference>
<comment type="similarity">
    <text evidence="2">Belongs to the bacterial solute-binding protein 2 family.</text>
</comment>
<feature type="chain" id="PRO_5038888033" evidence="4">
    <location>
        <begin position="23"/>
        <end position="313"/>
    </location>
</feature>
<dbReference type="CDD" id="cd20005">
    <property type="entry name" value="PBP1_ABC_sugar_binding-like"/>
    <property type="match status" value="1"/>
</dbReference>
<keyword evidence="3 4" id="KW-0732">Signal</keyword>
<dbReference type="Gene3D" id="3.40.50.2300">
    <property type="match status" value="2"/>
</dbReference>
<reference evidence="6" key="1">
    <citation type="submission" date="2019-12" db="EMBL/GenBank/DDBJ databases">
        <authorList>
            <person name="zhang j."/>
            <person name="sun C.M."/>
        </authorList>
    </citation>
    <scope>NUCLEOTIDE SEQUENCE</scope>
    <source>
        <strain evidence="6">NS-1</strain>
    </source>
</reference>
<feature type="signal peptide" evidence="4">
    <location>
        <begin position="1"/>
        <end position="22"/>
    </location>
</feature>
<dbReference type="Pfam" id="PF13407">
    <property type="entry name" value="Peripla_BP_4"/>
    <property type="match status" value="1"/>
</dbReference>
<protein>
    <submittedName>
        <fullName evidence="6">Substrate-binding domain-containing protein</fullName>
    </submittedName>
</protein>
<organism evidence="6 7">
    <name type="scientific">Iocasia fonsfrigidae</name>
    <dbReference type="NCBI Taxonomy" id="2682810"/>
    <lineage>
        <taxon>Bacteria</taxon>
        <taxon>Bacillati</taxon>
        <taxon>Bacillota</taxon>
        <taxon>Clostridia</taxon>
        <taxon>Halanaerobiales</taxon>
        <taxon>Halanaerobiaceae</taxon>
        <taxon>Iocasia</taxon>
    </lineage>
</organism>
<gene>
    <name evidence="6" type="ORF">GM661_01490</name>
</gene>
<dbReference type="AlphaFoldDB" id="A0A8A7KBL9"/>
<evidence type="ECO:0000256" key="3">
    <source>
        <dbReference type="ARBA" id="ARBA00022729"/>
    </source>
</evidence>
<sequence>MRKLTVFLVLMVLLVISCLTMAADEIYIPVISKGFQHQFWQAVRTGAEQAAEDYGVRITYEGPASETEVAKQIDMLQTVLDKAPDALVFAALDSKAAIPLLEQADDAGIPIIAFDSGVDSDIPLATAATDNYAAAGKAADRMAELIGYQGKIALIVQDQTSHTGVQRRDGFIDRIEEKYSEIEIVDVQYGGGDHLKSTDLAKAIMQAHPDLDGFFGANEGSAVGVINAATELNKAGDIIIIGFDSGNLQLNAIRSGLMAGAVTQNPVGIGYRAVEAAVKAIRGEELPEVIDTGFYWYDKNSIDSSVVKPLLYE</sequence>
<evidence type="ECO:0000256" key="4">
    <source>
        <dbReference type="SAM" id="SignalP"/>
    </source>
</evidence>
<dbReference type="GO" id="GO:0030313">
    <property type="term" value="C:cell envelope"/>
    <property type="evidence" value="ECO:0007669"/>
    <property type="project" value="UniProtKB-SubCell"/>
</dbReference>
<dbReference type="Proteomes" id="UP000665020">
    <property type="component" value="Chromosome"/>
</dbReference>
<dbReference type="PANTHER" id="PTHR46847:SF1">
    <property type="entry name" value="D-ALLOSE-BINDING PERIPLASMIC PROTEIN-RELATED"/>
    <property type="match status" value="1"/>
</dbReference>
<dbReference type="KEGG" id="ifn:GM661_01490"/>
<dbReference type="SUPFAM" id="SSF53822">
    <property type="entry name" value="Periplasmic binding protein-like I"/>
    <property type="match status" value="1"/>
</dbReference>
<dbReference type="PANTHER" id="PTHR46847">
    <property type="entry name" value="D-ALLOSE-BINDING PERIPLASMIC PROTEIN-RELATED"/>
    <property type="match status" value="1"/>
</dbReference>
<evidence type="ECO:0000259" key="5">
    <source>
        <dbReference type="Pfam" id="PF13407"/>
    </source>
</evidence>